<accession>A0ABV6LUE0</accession>
<name>A0ABV6LUE0_9BACI</name>
<organism evidence="2 3">
    <name type="scientific">Pontibacillus salicampi</name>
    <dbReference type="NCBI Taxonomy" id="1449801"/>
    <lineage>
        <taxon>Bacteria</taxon>
        <taxon>Bacillati</taxon>
        <taxon>Bacillota</taxon>
        <taxon>Bacilli</taxon>
        <taxon>Bacillales</taxon>
        <taxon>Bacillaceae</taxon>
        <taxon>Pontibacillus</taxon>
    </lineage>
</organism>
<dbReference type="EMBL" id="JBHLTP010000024">
    <property type="protein sequence ID" value="MFC0526029.1"/>
    <property type="molecule type" value="Genomic_DNA"/>
</dbReference>
<evidence type="ECO:0000259" key="1">
    <source>
        <dbReference type="Pfam" id="PF13799"/>
    </source>
</evidence>
<feature type="domain" description="DUF4183" evidence="1">
    <location>
        <begin position="39"/>
        <end position="108"/>
    </location>
</feature>
<proteinExistence type="predicted"/>
<reference evidence="2 3" key="1">
    <citation type="submission" date="2024-09" db="EMBL/GenBank/DDBJ databases">
        <authorList>
            <person name="Sun Q."/>
            <person name="Mori K."/>
        </authorList>
    </citation>
    <scope>NUCLEOTIDE SEQUENCE [LARGE SCALE GENOMIC DNA]</scope>
    <source>
        <strain evidence="2 3">NCAIM B.02529</strain>
    </source>
</reference>
<gene>
    <name evidence="2" type="ORF">ACFFGV_20855</name>
</gene>
<evidence type="ECO:0000313" key="2">
    <source>
        <dbReference type="EMBL" id="MFC0526029.1"/>
    </source>
</evidence>
<dbReference type="Pfam" id="PF13799">
    <property type="entry name" value="DUF4183"/>
    <property type="match status" value="1"/>
</dbReference>
<evidence type="ECO:0000313" key="3">
    <source>
        <dbReference type="Proteomes" id="UP001589836"/>
    </source>
</evidence>
<sequence>MVKISLRSLIPPAGCPNIYPYRPAPPTTHIRATTYYYYTIADGTKNIFTSADAITAYGAQGILSQEETTYINLYVNGMIQPDVIYSIRKDVLILPEAPADGVPIILQFVILHLDN</sequence>
<keyword evidence="3" id="KW-1185">Reference proteome</keyword>
<dbReference type="RefSeq" id="WP_377351884.1">
    <property type="nucleotide sequence ID" value="NZ_JBHLTP010000024.1"/>
</dbReference>
<comment type="caution">
    <text evidence="2">The sequence shown here is derived from an EMBL/GenBank/DDBJ whole genome shotgun (WGS) entry which is preliminary data.</text>
</comment>
<protein>
    <submittedName>
        <fullName evidence="2">DUF4183 domain-containing protein</fullName>
    </submittedName>
</protein>
<dbReference type="InterPro" id="IPR025237">
    <property type="entry name" value="DUF4183"/>
</dbReference>
<dbReference type="Proteomes" id="UP001589836">
    <property type="component" value="Unassembled WGS sequence"/>
</dbReference>